<comment type="subcellular location">
    <subcellularLocation>
        <location evidence="1">Membrane</location>
        <topology evidence="1">Multi-pass membrane protein</topology>
    </subcellularLocation>
</comment>
<sequence length="215" mass="23902">MELCTTRTLSAPSVRTHRFLVNPSGYRANAKPSFHLKRRFHFSGLSSRTSTSIRATFDETSSGTNKFTGERRDSVATLEDVPFVDNDVTLDKVPPVGQSLYDESRQSEPPKDETSSDDPMQAVNEFLANLNIKLDSEDSYTIFLYGGGAVVAVYLLSAIVGAIDSIPVFPKMMELAGLGYSLWFTARYLLFKRNREELASKIEELKQQILGSGDD</sequence>
<dbReference type="EMBL" id="GISG01078398">
    <property type="protein sequence ID" value="MBA4631612.1"/>
    <property type="molecule type" value="Transcribed_RNA"/>
</dbReference>
<dbReference type="PANTHER" id="PTHR33222">
    <property type="match status" value="1"/>
</dbReference>
<name>A0A7C8Z0X4_OPUST</name>
<feature type="transmembrane region" description="Helical" evidence="3">
    <location>
        <begin position="142"/>
        <end position="163"/>
    </location>
</feature>
<feature type="domain" description="Cyanobacterial aminoacyl-tRNA synthetase CAAD" evidence="4">
    <location>
        <begin position="136"/>
        <end position="211"/>
    </location>
</feature>
<keyword evidence="3" id="KW-0812">Transmembrane</keyword>
<reference evidence="5" key="2">
    <citation type="submission" date="2020-07" db="EMBL/GenBank/DDBJ databases">
        <authorList>
            <person name="Vera ALvarez R."/>
            <person name="Arias-Moreno D.M."/>
            <person name="Jimenez-Jacinto V."/>
            <person name="Jimenez-Bremont J.F."/>
            <person name="Swaminathan K."/>
            <person name="Moose S.P."/>
            <person name="Guerrero-Gonzalez M.L."/>
            <person name="Marino-Ramirez L."/>
            <person name="Landsman D."/>
            <person name="Rodriguez-Kessler M."/>
            <person name="Delgado-Sanchez P."/>
        </authorList>
    </citation>
    <scope>NUCLEOTIDE SEQUENCE</scope>
    <source>
        <tissue evidence="5">Cladode</tissue>
    </source>
</reference>
<evidence type="ECO:0000256" key="2">
    <source>
        <dbReference type="SAM" id="MobiDB-lite"/>
    </source>
</evidence>
<evidence type="ECO:0000256" key="3">
    <source>
        <dbReference type="SAM" id="Phobius"/>
    </source>
</evidence>
<dbReference type="GO" id="GO:0009535">
    <property type="term" value="C:chloroplast thylakoid membrane"/>
    <property type="evidence" value="ECO:0007669"/>
    <property type="project" value="TreeGrafter"/>
</dbReference>
<feature type="compositionally biased region" description="Basic and acidic residues" evidence="2">
    <location>
        <begin position="102"/>
        <end position="114"/>
    </location>
</feature>
<proteinExistence type="predicted"/>
<feature type="region of interest" description="Disordered" evidence="2">
    <location>
        <begin position="93"/>
        <end position="119"/>
    </location>
</feature>
<dbReference type="InterPro" id="IPR033344">
    <property type="entry name" value="CURT1"/>
</dbReference>
<evidence type="ECO:0000259" key="4">
    <source>
        <dbReference type="Pfam" id="PF14159"/>
    </source>
</evidence>
<dbReference type="InterPro" id="IPR025564">
    <property type="entry name" value="CAAD_dom"/>
</dbReference>
<dbReference type="AlphaFoldDB" id="A0A7C8Z0X4"/>
<keyword evidence="3" id="KW-1133">Transmembrane helix</keyword>
<reference evidence="5" key="1">
    <citation type="journal article" date="2013" name="J. Plant Res.">
        <title>Effect of fungi and light on seed germination of three Opuntia species from semiarid lands of central Mexico.</title>
        <authorList>
            <person name="Delgado-Sanchez P."/>
            <person name="Jimenez-Bremont J.F."/>
            <person name="Guerrero-Gonzalez Mde L."/>
            <person name="Flores J."/>
        </authorList>
    </citation>
    <scope>NUCLEOTIDE SEQUENCE</scope>
    <source>
        <tissue evidence="5">Cladode</tissue>
    </source>
</reference>
<dbReference type="Pfam" id="PF14159">
    <property type="entry name" value="CAAD"/>
    <property type="match status" value="1"/>
</dbReference>
<accession>A0A7C8Z0X4</accession>
<protein>
    <recommendedName>
        <fullName evidence="4">Cyanobacterial aminoacyl-tRNA synthetase CAAD domain-containing protein</fullName>
    </recommendedName>
</protein>
<dbReference type="PANTHER" id="PTHR33222:SF2">
    <property type="entry name" value="PROTEIN CURVATURE THYLAKOID 1D, CHLOROPLASTIC"/>
    <property type="match status" value="1"/>
</dbReference>
<evidence type="ECO:0000256" key="1">
    <source>
        <dbReference type="ARBA" id="ARBA00004141"/>
    </source>
</evidence>
<evidence type="ECO:0000313" key="5">
    <source>
        <dbReference type="EMBL" id="MBA4631612.1"/>
    </source>
</evidence>
<feature type="transmembrane region" description="Helical" evidence="3">
    <location>
        <begin position="175"/>
        <end position="191"/>
    </location>
</feature>
<organism evidence="5">
    <name type="scientific">Opuntia streptacantha</name>
    <name type="common">Prickly pear cactus</name>
    <name type="synonym">Opuntia cardona</name>
    <dbReference type="NCBI Taxonomy" id="393608"/>
    <lineage>
        <taxon>Eukaryota</taxon>
        <taxon>Viridiplantae</taxon>
        <taxon>Streptophyta</taxon>
        <taxon>Embryophyta</taxon>
        <taxon>Tracheophyta</taxon>
        <taxon>Spermatophyta</taxon>
        <taxon>Magnoliopsida</taxon>
        <taxon>eudicotyledons</taxon>
        <taxon>Gunneridae</taxon>
        <taxon>Pentapetalae</taxon>
        <taxon>Caryophyllales</taxon>
        <taxon>Cactineae</taxon>
        <taxon>Cactaceae</taxon>
        <taxon>Opuntioideae</taxon>
        <taxon>Opuntia</taxon>
    </lineage>
</organism>
<keyword evidence="3" id="KW-0472">Membrane</keyword>